<dbReference type="RefSeq" id="WP_207048113.1">
    <property type="nucleotide sequence ID" value="NZ_JAFIMU010000002.1"/>
</dbReference>
<organism evidence="3 4">
    <name type="scientific">Corallococcus macrosporus</name>
    <dbReference type="NCBI Taxonomy" id="35"/>
    <lineage>
        <taxon>Bacteria</taxon>
        <taxon>Pseudomonadati</taxon>
        <taxon>Myxococcota</taxon>
        <taxon>Myxococcia</taxon>
        <taxon>Myxococcales</taxon>
        <taxon>Cystobacterineae</taxon>
        <taxon>Myxococcaceae</taxon>
        <taxon>Corallococcus</taxon>
    </lineage>
</organism>
<feature type="region of interest" description="Disordered" evidence="1">
    <location>
        <begin position="195"/>
        <end position="221"/>
    </location>
</feature>
<evidence type="ECO:0000313" key="4">
    <source>
        <dbReference type="Proteomes" id="UP000664052"/>
    </source>
</evidence>
<sequence>MKPFFIAAALSLGLFSCSESAPAVQITQIKLPDASCSVDTEAPGIASGQLNFEYGRSYVLAFLVNNSYSATPISVGDNPLEPDGVEGGAATAFVTTLRLSYDTTPSLSIPDAEVPYAGGLNPSSQGNVLVTGLLTSEASGILSEATKGGDVQVRVTVQFAGEYGSGSKEFETNEIVYTINAIRRNFGVADCKAGEVPEPGAPCGSPGGQDGNLPSCKVPQP</sequence>
<keyword evidence="2" id="KW-0732">Signal</keyword>
<comment type="caution">
    <text evidence="3">The sequence shown here is derived from an EMBL/GenBank/DDBJ whole genome shotgun (WGS) entry which is preliminary data.</text>
</comment>
<dbReference type="EMBL" id="JAFIMU010000002">
    <property type="protein sequence ID" value="MBN8226232.1"/>
    <property type="molecule type" value="Genomic_DNA"/>
</dbReference>
<evidence type="ECO:0008006" key="5">
    <source>
        <dbReference type="Google" id="ProtNLM"/>
    </source>
</evidence>
<evidence type="ECO:0000256" key="1">
    <source>
        <dbReference type="SAM" id="MobiDB-lite"/>
    </source>
</evidence>
<reference evidence="3 4" key="1">
    <citation type="submission" date="2021-02" db="EMBL/GenBank/DDBJ databases">
        <title>De Novo genome assembly of isolated myxobacteria.</title>
        <authorList>
            <person name="Stevens D.C."/>
        </authorList>
    </citation>
    <scope>NUCLEOTIDE SEQUENCE [LARGE SCALE GENOMIC DNA]</scope>
    <source>
        <strain evidence="3 4">ATCC 29039</strain>
    </source>
</reference>
<proteinExistence type="predicted"/>
<evidence type="ECO:0000313" key="3">
    <source>
        <dbReference type="EMBL" id="MBN8226232.1"/>
    </source>
</evidence>
<name>A0ABS3D6H2_9BACT</name>
<feature type="chain" id="PRO_5047250930" description="Lipoprotein" evidence="2">
    <location>
        <begin position="24"/>
        <end position="221"/>
    </location>
</feature>
<keyword evidence="4" id="KW-1185">Reference proteome</keyword>
<feature type="signal peptide" evidence="2">
    <location>
        <begin position="1"/>
        <end position="23"/>
    </location>
</feature>
<gene>
    <name evidence="3" type="ORF">JYK02_01770</name>
</gene>
<accession>A0ABS3D6H2</accession>
<dbReference type="Proteomes" id="UP000664052">
    <property type="component" value="Unassembled WGS sequence"/>
</dbReference>
<dbReference type="PROSITE" id="PS51257">
    <property type="entry name" value="PROKAR_LIPOPROTEIN"/>
    <property type="match status" value="1"/>
</dbReference>
<evidence type="ECO:0000256" key="2">
    <source>
        <dbReference type="SAM" id="SignalP"/>
    </source>
</evidence>
<protein>
    <recommendedName>
        <fullName evidence="5">Lipoprotein</fullName>
    </recommendedName>
</protein>